<dbReference type="STRING" id="1077936.SAMN05421545_1537"/>
<dbReference type="PANTHER" id="PTHR47053:SF1">
    <property type="entry name" value="MUREIN DD-ENDOPEPTIDASE MEPH-RELATED"/>
    <property type="match status" value="1"/>
</dbReference>
<evidence type="ECO:0000256" key="1">
    <source>
        <dbReference type="ARBA" id="ARBA00007074"/>
    </source>
</evidence>
<evidence type="ECO:0000256" key="3">
    <source>
        <dbReference type="ARBA" id="ARBA00022801"/>
    </source>
</evidence>
<dbReference type="PROSITE" id="PS51935">
    <property type="entry name" value="NLPC_P60"/>
    <property type="match status" value="1"/>
</dbReference>
<evidence type="ECO:0000313" key="8">
    <source>
        <dbReference type="EMBL" id="SIQ89383.1"/>
    </source>
</evidence>
<dbReference type="RefSeq" id="WP_076421668.1">
    <property type="nucleotide sequence ID" value="NZ_FTNM01000002.1"/>
</dbReference>
<evidence type="ECO:0000313" key="9">
    <source>
        <dbReference type="Proteomes" id="UP000185924"/>
    </source>
</evidence>
<accession>A0A1N6WH17</accession>
<keyword evidence="4" id="KW-0788">Thiol protease</keyword>
<dbReference type="GO" id="GO:0008234">
    <property type="term" value="F:cysteine-type peptidase activity"/>
    <property type="evidence" value="ECO:0007669"/>
    <property type="project" value="UniProtKB-KW"/>
</dbReference>
<dbReference type="Pfam" id="PF00877">
    <property type="entry name" value="NLPC_P60"/>
    <property type="match status" value="1"/>
</dbReference>
<evidence type="ECO:0000259" key="7">
    <source>
        <dbReference type="PROSITE" id="PS51935"/>
    </source>
</evidence>
<dbReference type="InterPro" id="IPR000064">
    <property type="entry name" value="NLP_P60_dom"/>
</dbReference>
<dbReference type="InterPro" id="IPR038765">
    <property type="entry name" value="Papain-like_cys_pep_sf"/>
</dbReference>
<dbReference type="GO" id="GO:0006508">
    <property type="term" value="P:proteolysis"/>
    <property type="evidence" value="ECO:0007669"/>
    <property type="project" value="UniProtKB-KW"/>
</dbReference>
<dbReference type="OrthoDB" id="9807055at2"/>
<dbReference type="Gene3D" id="3.90.1720.10">
    <property type="entry name" value="endopeptidase domain like (from Nostoc punctiforme)"/>
    <property type="match status" value="1"/>
</dbReference>
<gene>
    <name evidence="8" type="ORF">SAMN05421545_1537</name>
</gene>
<feature type="region of interest" description="Disordered" evidence="5">
    <location>
        <begin position="40"/>
        <end position="69"/>
    </location>
</feature>
<evidence type="ECO:0000256" key="5">
    <source>
        <dbReference type="SAM" id="MobiDB-lite"/>
    </source>
</evidence>
<evidence type="ECO:0000256" key="6">
    <source>
        <dbReference type="SAM" id="SignalP"/>
    </source>
</evidence>
<feature type="domain" description="NlpC/P60" evidence="7">
    <location>
        <begin position="79"/>
        <end position="207"/>
    </location>
</feature>
<proteinExistence type="inferred from homology"/>
<feature type="signal peptide" evidence="6">
    <location>
        <begin position="1"/>
        <end position="26"/>
    </location>
</feature>
<dbReference type="InterPro" id="IPR051202">
    <property type="entry name" value="Peptidase_C40"/>
</dbReference>
<reference evidence="9" key="1">
    <citation type="submission" date="2017-01" db="EMBL/GenBank/DDBJ databases">
        <authorList>
            <person name="Varghese N."/>
            <person name="Submissions S."/>
        </authorList>
    </citation>
    <scope>NUCLEOTIDE SEQUENCE [LARGE SCALE GENOMIC DNA]</scope>
    <source>
        <strain evidence="9">DM9</strain>
    </source>
</reference>
<dbReference type="AlphaFoldDB" id="A0A1N6WH17"/>
<keyword evidence="9" id="KW-1185">Reference proteome</keyword>
<name>A0A1N6WH17_9BACT</name>
<evidence type="ECO:0000256" key="4">
    <source>
        <dbReference type="ARBA" id="ARBA00022807"/>
    </source>
</evidence>
<comment type="similarity">
    <text evidence="1">Belongs to the peptidase C40 family.</text>
</comment>
<dbReference type="EMBL" id="FTNM01000002">
    <property type="protein sequence ID" value="SIQ89383.1"/>
    <property type="molecule type" value="Genomic_DNA"/>
</dbReference>
<protein>
    <submittedName>
        <fullName evidence="8">Cell wall-associated hydrolase, NlpC family</fullName>
    </submittedName>
</protein>
<sequence length="207" mass="21987">MKKMIALMLAPVVLLLILLSAGTDQAASPAQETTSVRFASLKTDKTEPTAQSANSENRDAVTKSDPDDADRAWVDASGTIVTDSLIAYALTLMGTPYVYGGTSNNGFDCSGFTSHVYQEFGVPVTRSSTTQSEDGIPVTRDEARPGDLVVFTGTNPQVREPGHVGIVISEPGDTISFVHSSSNGGVKISQVEGTGYDRRFLGIRRVL</sequence>
<keyword evidence="2" id="KW-0645">Protease</keyword>
<evidence type="ECO:0000256" key="2">
    <source>
        <dbReference type="ARBA" id="ARBA00022670"/>
    </source>
</evidence>
<feature type="compositionally biased region" description="Basic and acidic residues" evidence="5">
    <location>
        <begin position="56"/>
        <end position="69"/>
    </location>
</feature>
<dbReference type="Proteomes" id="UP000185924">
    <property type="component" value="Unassembled WGS sequence"/>
</dbReference>
<keyword evidence="6" id="KW-0732">Signal</keyword>
<keyword evidence="3 8" id="KW-0378">Hydrolase</keyword>
<dbReference type="SUPFAM" id="SSF54001">
    <property type="entry name" value="Cysteine proteinases"/>
    <property type="match status" value="1"/>
</dbReference>
<organism evidence="8 9">
    <name type="scientific">Pontibacter lucknowensis</name>
    <dbReference type="NCBI Taxonomy" id="1077936"/>
    <lineage>
        <taxon>Bacteria</taxon>
        <taxon>Pseudomonadati</taxon>
        <taxon>Bacteroidota</taxon>
        <taxon>Cytophagia</taxon>
        <taxon>Cytophagales</taxon>
        <taxon>Hymenobacteraceae</taxon>
        <taxon>Pontibacter</taxon>
    </lineage>
</organism>
<dbReference type="PANTHER" id="PTHR47053">
    <property type="entry name" value="MUREIN DD-ENDOPEPTIDASE MEPH-RELATED"/>
    <property type="match status" value="1"/>
</dbReference>
<feature type="chain" id="PRO_5012884824" evidence="6">
    <location>
        <begin position="27"/>
        <end position="207"/>
    </location>
</feature>